<evidence type="ECO:0000313" key="4">
    <source>
        <dbReference type="Ensembl" id="ENSOTSP00005130432.1"/>
    </source>
</evidence>
<dbReference type="GO" id="GO:0005829">
    <property type="term" value="C:cytosol"/>
    <property type="evidence" value="ECO:0007669"/>
    <property type="project" value="TreeGrafter"/>
</dbReference>
<dbReference type="Proteomes" id="UP000694402">
    <property type="component" value="Unassembled WGS sequence"/>
</dbReference>
<dbReference type="InterPro" id="IPR012901">
    <property type="entry name" value="CARME"/>
</dbReference>
<dbReference type="Ensembl" id="ENSOTST00005162354.1">
    <property type="protein sequence ID" value="ENSOTSP00005130432.1"/>
    <property type="gene ID" value="ENSOTSG00005075251.1"/>
</dbReference>
<sequence>MLFWTPFIPISCPLNLRMHVQERVNRLPLPRVLPNLARIRRSVDHNQEALHAIMLDCVHMFENMQYGEEVNDLRKVRTSSMFDIDKLKSTIKQFVRDWSEAGQAGRLLLPALHQRDPETLSNDVSKVSVLVPGAGLGHMAWEIKKIFIVGDHFLTLLLFSLSNFPLFCPSSFLRCEKVNSMTLYLWIHQFSNNKRSSGINPQSLPPNSDFSMVAGVFTEPNTWDCVATCFFINTAHNVIDYVETIWNFLKSGAEIPPFPLGPLLYHFENMANELSIELSYEDVRVAILKYGFHLEVKQQQKMYNTDNGEQFSKAYSICIYFEACTDASFNGKYAKK</sequence>
<protein>
    <submittedName>
        <fullName evidence="4">Carnosine N-methyltransferase 1</fullName>
    </submittedName>
</protein>
<dbReference type="AlphaFoldDB" id="A0AAZ3QM91"/>
<keyword evidence="3" id="KW-0949">S-adenosyl-L-methionine</keyword>
<dbReference type="GO" id="GO:0005634">
    <property type="term" value="C:nucleus"/>
    <property type="evidence" value="ECO:0007669"/>
    <property type="project" value="TreeGrafter"/>
</dbReference>
<reference evidence="4" key="3">
    <citation type="submission" date="2025-09" db="UniProtKB">
        <authorList>
            <consortium name="Ensembl"/>
        </authorList>
    </citation>
    <scope>IDENTIFICATION</scope>
</reference>
<evidence type="ECO:0000256" key="1">
    <source>
        <dbReference type="ARBA" id="ARBA00022603"/>
    </source>
</evidence>
<dbReference type="Pfam" id="PF07942">
    <property type="entry name" value="CARME"/>
    <property type="match status" value="1"/>
</dbReference>
<dbReference type="SMART" id="SM01296">
    <property type="entry name" value="N2227"/>
    <property type="match status" value="1"/>
</dbReference>
<dbReference type="GeneTree" id="ENSGT00390000005323"/>
<evidence type="ECO:0000256" key="3">
    <source>
        <dbReference type="ARBA" id="ARBA00022691"/>
    </source>
</evidence>
<proteinExistence type="predicted"/>
<dbReference type="GO" id="GO:0030735">
    <property type="term" value="F:carnosine N-methyltransferase activity"/>
    <property type="evidence" value="ECO:0007669"/>
    <property type="project" value="TreeGrafter"/>
</dbReference>
<dbReference type="GO" id="GO:0032259">
    <property type="term" value="P:methylation"/>
    <property type="evidence" value="ECO:0007669"/>
    <property type="project" value="UniProtKB-KW"/>
</dbReference>
<keyword evidence="5" id="KW-1185">Reference proteome</keyword>
<name>A0AAZ3QM91_ONCTS</name>
<evidence type="ECO:0000313" key="5">
    <source>
        <dbReference type="Proteomes" id="UP000694402"/>
    </source>
</evidence>
<reference evidence="4" key="2">
    <citation type="submission" date="2025-08" db="UniProtKB">
        <authorList>
            <consortium name="Ensembl"/>
        </authorList>
    </citation>
    <scope>IDENTIFICATION</scope>
</reference>
<keyword evidence="1" id="KW-0489">Methyltransferase</keyword>
<dbReference type="PANTHER" id="PTHR12303">
    <property type="entry name" value="CARNOSINE N-METHYLTRANSFERASE"/>
    <property type="match status" value="1"/>
</dbReference>
<accession>A0AAZ3QM91</accession>
<reference evidence="5" key="1">
    <citation type="journal article" date="2018" name="PLoS ONE">
        <title>Chinook salmon (Oncorhynchus tshawytscha) genome and transcriptome.</title>
        <authorList>
            <person name="Christensen K.A."/>
            <person name="Leong J.S."/>
            <person name="Sakhrani D."/>
            <person name="Biagi C.A."/>
            <person name="Minkley D.R."/>
            <person name="Withler R.E."/>
            <person name="Rondeau E.B."/>
            <person name="Koop B.F."/>
            <person name="Devlin R.H."/>
        </authorList>
    </citation>
    <scope>NUCLEOTIDE SEQUENCE [LARGE SCALE GENOMIC DNA]</scope>
</reference>
<organism evidence="4 5">
    <name type="scientific">Oncorhynchus tshawytscha</name>
    <name type="common">Chinook salmon</name>
    <name type="synonym">Salmo tshawytscha</name>
    <dbReference type="NCBI Taxonomy" id="74940"/>
    <lineage>
        <taxon>Eukaryota</taxon>
        <taxon>Metazoa</taxon>
        <taxon>Chordata</taxon>
        <taxon>Craniata</taxon>
        <taxon>Vertebrata</taxon>
        <taxon>Euteleostomi</taxon>
        <taxon>Actinopterygii</taxon>
        <taxon>Neopterygii</taxon>
        <taxon>Teleostei</taxon>
        <taxon>Protacanthopterygii</taxon>
        <taxon>Salmoniformes</taxon>
        <taxon>Salmonidae</taxon>
        <taxon>Salmoninae</taxon>
        <taxon>Oncorhynchus</taxon>
    </lineage>
</organism>
<evidence type="ECO:0000256" key="2">
    <source>
        <dbReference type="ARBA" id="ARBA00022679"/>
    </source>
</evidence>
<dbReference type="PANTHER" id="PTHR12303:SF6">
    <property type="entry name" value="CARNOSINE N-METHYLTRANSFERASE"/>
    <property type="match status" value="1"/>
</dbReference>
<keyword evidence="2" id="KW-0808">Transferase</keyword>
<dbReference type="GO" id="GO:0035498">
    <property type="term" value="P:carnosine metabolic process"/>
    <property type="evidence" value="ECO:0007669"/>
    <property type="project" value="TreeGrafter"/>
</dbReference>